<gene>
    <name evidence="9" type="ORF">PGLA2088_LOCUS28510</name>
</gene>
<keyword evidence="6" id="KW-0506">mRNA capping</keyword>
<evidence type="ECO:0000256" key="4">
    <source>
        <dbReference type="ARBA" id="ARBA00022691"/>
    </source>
</evidence>
<comment type="catalytic activity">
    <reaction evidence="7">
        <text>a 5'-end (5'-triphosphoguanosine)-ribonucleoside in mRNA + S-adenosyl-L-methionine = a 5'-end (N(7)-methyl 5'-triphosphoguanosine)-ribonucleoside in mRNA + S-adenosyl-L-homocysteine</text>
        <dbReference type="Rhea" id="RHEA:67008"/>
        <dbReference type="Rhea" id="RHEA-COMP:17166"/>
        <dbReference type="Rhea" id="RHEA-COMP:17167"/>
        <dbReference type="ChEBI" id="CHEBI:57856"/>
        <dbReference type="ChEBI" id="CHEBI:59789"/>
        <dbReference type="ChEBI" id="CHEBI:156461"/>
        <dbReference type="ChEBI" id="CHEBI:167617"/>
        <dbReference type="EC" id="2.1.1.56"/>
    </reaction>
</comment>
<evidence type="ECO:0000256" key="5">
    <source>
        <dbReference type="ARBA" id="ARBA00022884"/>
    </source>
</evidence>
<keyword evidence="3" id="KW-0808">Transferase</keyword>
<feature type="domain" description="MRNA cap 0 methyltransferase" evidence="8">
    <location>
        <begin position="1"/>
        <end position="240"/>
    </location>
</feature>
<evidence type="ECO:0000313" key="9">
    <source>
        <dbReference type="EMBL" id="CAE8693744.1"/>
    </source>
</evidence>
<dbReference type="Gene3D" id="3.40.50.150">
    <property type="entry name" value="Vaccinia Virus protein VP39"/>
    <property type="match status" value="1"/>
</dbReference>
<evidence type="ECO:0000313" key="10">
    <source>
        <dbReference type="Proteomes" id="UP000626109"/>
    </source>
</evidence>
<dbReference type="GO" id="GO:0005634">
    <property type="term" value="C:nucleus"/>
    <property type="evidence" value="ECO:0007669"/>
    <property type="project" value="TreeGrafter"/>
</dbReference>
<evidence type="ECO:0000256" key="6">
    <source>
        <dbReference type="ARBA" id="ARBA00023042"/>
    </source>
</evidence>
<dbReference type="EMBL" id="CAJNNW010027906">
    <property type="protein sequence ID" value="CAE8693744.1"/>
    <property type="molecule type" value="Genomic_DNA"/>
</dbReference>
<dbReference type="AlphaFoldDB" id="A0A813K9Z5"/>
<feature type="non-terminal residue" evidence="9">
    <location>
        <position position="1"/>
    </location>
</feature>
<evidence type="ECO:0000256" key="3">
    <source>
        <dbReference type="ARBA" id="ARBA00022679"/>
    </source>
</evidence>
<dbReference type="GO" id="GO:0004482">
    <property type="term" value="F:mRNA 5'-cap (guanine-N7-)-methyltransferase activity"/>
    <property type="evidence" value="ECO:0007669"/>
    <property type="project" value="UniProtKB-EC"/>
</dbReference>
<organism evidence="9 10">
    <name type="scientific">Polarella glacialis</name>
    <name type="common">Dinoflagellate</name>
    <dbReference type="NCBI Taxonomy" id="89957"/>
    <lineage>
        <taxon>Eukaryota</taxon>
        <taxon>Sar</taxon>
        <taxon>Alveolata</taxon>
        <taxon>Dinophyceae</taxon>
        <taxon>Suessiales</taxon>
        <taxon>Suessiaceae</taxon>
        <taxon>Polarella</taxon>
    </lineage>
</organism>
<sequence>AVAPGSRSQGPASAFARARFFVGDAGTAAPCVSGGQPLPWQQVVSVQFALHYFFSSEERAKQFLQNSIGRLCAGGLLILTTVDASRMAALAKQALASETLVAGNKLYRATFQDSQTAERVAAGANEFGLRYRFDLIGEGIDCEEWVVPEALLQKLLLDLDVELLASVPFGKLVPSGQREERRNPSAAEIAGNLLNRLGSDSKATKEAVGTYAIYDRLGVKLSRSEAEVVTLYKAYVGRRRGGKERPDLATAIAEATAAVAAGALNQEATLGDGDLLQHLPAVHLRQQHQ</sequence>
<keyword evidence="6" id="KW-0507">mRNA processing</keyword>
<name>A0A813K9Z5_POLGL</name>
<reference evidence="9" key="1">
    <citation type="submission" date="2021-02" db="EMBL/GenBank/DDBJ databases">
        <authorList>
            <person name="Dougan E. K."/>
            <person name="Rhodes N."/>
            <person name="Thang M."/>
            <person name="Chan C."/>
        </authorList>
    </citation>
    <scope>NUCLEOTIDE SEQUENCE</scope>
</reference>
<dbReference type="SUPFAM" id="SSF53335">
    <property type="entry name" value="S-adenosyl-L-methionine-dependent methyltransferases"/>
    <property type="match status" value="1"/>
</dbReference>
<accession>A0A813K9Z5</accession>
<dbReference type="InterPro" id="IPR029063">
    <property type="entry name" value="SAM-dependent_MTases_sf"/>
</dbReference>
<evidence type="ECO:0000259" key="8">
    <source>
        <dbReference type="PROSITE" id="PS51562"/>
    </source>
</evidence>
<dbReference type="InterPro" id="IPR004971">
    <property type="entry name" value="mRNA_G-N7_MeTrfase_dom"/>
</dbReference>
<proteinExistence type="predicted"/>
<evidence type="ECO:0000256" key="1">
    <source>
        <dbReference type="ARBA" id="ARBA00011926"/>
    </source>
</evidence>
<evidence type="ECO:0000256" key="2">
    <source>
        <dbReference type="ARBA" id="ARBA00022603"/>
    </source>
</evidence>
<protein>
    <recommendedName>
        <fullName evidence="1">mRNA (guanine-N(7))-methyltransferase</fullName>
        <ecNumber evidence="1">2.1.1.56</ecNumber>
    </recommendedName>
</protein>
<keyword evidence="4" id="KW-0949">S-adenosyl-L-methionine</keyword>
<keyword evidence="5" id="KW-0694">RNA-binding</keyword>
<comment type="caution">
    <text evidence="9">The sequence shown here is derived from an EMBL/GenBank/DDBJ whole genome shotgun (WGS) entry which is preliminary data.</text>
</comment>
<evidence type="ECO:0000256" key="7">
    <source>
        <dbReference type="ARBA" id="ARBA00044712"/>
    </source>
</evidence>
<dbReference type="EC" id="2.1.1.56" evidence="1"/>
<dbReference type="PANTHER" id="PTHR12189:SF2">
    <property type="entry name" value="MRNA CAP GUANINE-N7 METHYLTRANSFERASE"/>
    <property type="match status" value="1"/>
</dbReference>
<dbReference type="PROSITE" id="PS51562">
    <property type="entry name" value="RNA_CAP0_MT"/>
    <property type="match status" value="1"/>
</dbReference>
<keyword evidence="2" id="KW-0489">Methyltransferase</keyword>
<dbReference type="Proteomes" id="UP000626109">
    <property type="component" value="Unassembled WGS sequence"/>
</dbReference>
<dbReference type="Pfam" id="PF03291">
    <property type="entry name" value="mRNA_G-N7_MeTrfase"/>
    <property type="match status" value="1"/>
</dbReference>
<dbReference type="InterPro" id="IPR039753">
    <property type="entry name" value="RG7MT1"/>
</dbReference>
<dbReference type="PANTHER" id="PTHR12189">
    <property type="entry name" value="MRNA GUANINE-7- METHYLTRANSFERASE"/>
    <property type="match status" value="1"/>
</dbReference>
<dbReference type="GO" id="GO:0003723">
    <property type="term" value="F:RNA binding"/>
    <property type="evidence" value="ECO:0007669"/>
    <property type="project" value="UniProtKB-KW"/>
</dbReference>